<sequence>MKLIFHSIILLGLFSSCNTHSYIYRKPVIGLVYDKMPLADASVAYDSSDALSRKIL</sequence>
<accession>A0ABU8NIH8</accession>
<evidence type="ECO:0000313" key="1">
    <source>
        <dbReference type="EMBL" id="MEJ2901068.1"/>
    </source>
</evidence>
<gene>
    <name evidence="1" type="ORF">WAE58_01450</name>
</gene>
<keyword evidence="2" id="KW-1185">Reference proteome</keyword>
<comment type="caution">
    <text evidence="1">The sequence shown here is derived from an EMBL/GenBank/DDBJ whole genome shotgun (WGS) entry which is preliminary data.</text>
</comment>
<dbReference type="RefSeq" id="WP_337714941.1">
    <property type="nucleotide sequence ID" value="NZ_JBBEUB010000001.1"/>
</dbReference>
<dbReference type="Proteomes" id="UP001378956">
    <property type="component" value="Unassembled WGS sequence"/>
</dbReference>
<protein>
    <recommendedName>
        <fullName evidence="3">Bor protein</fullName>
    </recommendedName>
</protein>
<name>A0ABU8NIH8_9SPHI</name>
<dbReference type="PROSITE" id="PS51257">
    <property type="entry name" value="PROKAR_LIPOPROTEIN"/>
    <property type="match status" value="1"/>
</dbReference>
<evidence type="ECO:0008006" key="3">
    <source>
        <dbReference type="Google" id="ProtNLM"/>
    </source>
</evidence>
<evidence type="ECO:0000313" key="2">
    <source>
        <dbReference type="Proteomes" id="UP001378956"/>
    </source>
</evidence>
<dbReference type="EMBL" id="JBBEUB010000001">
    <property type="protein sequence ID" value="MEJ2901068.1"/>
    <property type="molecule type" value="Genomic_DNA"/>
</dbReference>
<organism evidence="1 2">
    <name type="scientific">Pedobacter panaciterrae</name>
    <dbReference type="NCBI Taxonomy" id="363849"/>
    <lineage>
        <taxon>Bacteria</taxon>
        <taxon>Pseudomonadati</taxon>
        <taxon>Bacteroidota</taxon>
        <taxon>Sphingobacteriia</taxon>
        <taxon>Sphingobacteriales</taxon>
        <taxon>Sphingobacteriaceae</taxon>
        <taxon>Pedobacter</taxon>
    </lineage>
</organism>
<proteinExistence type="predicted"/>
<reference evidence="1 2" key="1">
    <citation type="submission" date="2024-03" db="EMBL/GenBank/DDBJ databases">
        <title>Sequence of Lycoming College Course Isolates.</title>
        <authorList>
            <person name="Plotts O."/>
            <person name="Newman J."/>
        </authorList>
    </citation>
    <scope>NUCLEOTIDE SEQUENCE [LARGE SCALE GENOMIC DNA]</scope>
    <source>
        <strain evidence="1 2">CJB-3</strain>
    </source>
</reference>